<protein>
    <recommendedName>
        <fullName evidence="3">DUF1697 domain-containing protein</fullName>
    </recommendedName>
</protein>
<organism evidence="1 2">
    <name type="scientific">Muriicola marianensis</name>
    <dbReference type="NCBI Taxonomy" id="1324801"/>
    <lineage>
        <taxon>Bacteria</taxon>
        <taxon>Pseudomonadati</taxon>
        <taxon>Bacteroidota</taxon>
        <taxon>Flavobacteriia</taxon>
        <taxon>Flavobacteriales</taxon>
        <taxon>Flavobacteriaceae</taxon>
        <taxon>Muriicola</taxon>
    </lineage>
</organism>
<accession>A0ABQ1R2V5</accession>
<comment type="caution">
    <text evidence="1">The sequence shown here is derived from an EMBL/GenBank/DDBJ whole genome shotgun (WGS) entry which is preliminary data.</text>
</comment>
<keyword evidence="2" id="KW-1185">Reference proteome</keyword>
<proteinExistence type="predicted"/>
<dbReference type="Proteomes" id="UP000625780">
    <property type="component" value="Unassembled WGS sequence"/>
</dbReference>
<evidence type="ECO:0008006" key="3">
    <source>
        <dbReference type="Google" id="ProtNLM"/>
    </source>
</evidence>
<dbReference type="SUPFAM" id="SSF160379">
    <property type="entry name" value="SP0830-like"/>
    <property type="match status" value="1"/>
</dbReference>
<dbReference type="Pfam" id="PF08002">
    <property type="entry name" value="DUF1697"/>
    <property type="match status" value="1"/>
</dbReference>
<dbReference type="Gene3D" id="3.30.70.1280">
    <property type="entry name" value="SP0830-like domains"/>
    <property type="match status" value="1"/>
</dbReference>
<dbReference type="RefSeq" id="WP_188370635.1">
    <property type="nucleotide sequence ID" value="NZ_BMFH01000001.1"/>
</dbReference>
<dbReference type="InterPro" id="IPR012545">
    <property type="entry name" value="DUF1697"/>
</dbReference>
<reference evidence="2" key="1">
    <citation type="journal article" date="2019" name="Int. J. Syst. Evol. Microbiol.">
        <title>The Global Catalogue of Microorganisms (GCM) 10K type strain sequencing project: providing services to taxonomists for standard genome sequencing and annotation.</title>
        <authorList>
            <consortium name="The Broad Institute Genomics Platform"/>
            <consortium name="The Broad Institute Genome Sequencing Center for Infectious Disease"/>
            <person name="Wu L."/>
            <person name="Ma J."/>
        </authorList>
    </citation>
    <scope>NUCLEOTIDE SEQUENCE [LARGE SCALE GENOMIC DNA]</scope>
    <source>
        <strain evidence="2">CGMCC 1.12606</strain>
    </source>
</reference>
<gene>
    <name evidence="1" type="ORF">GCM10011361_21080</name>
</gene>
<dbReference type="PIRSF" id="PIRSF008502">
    <property type="entry name" value="UCP008502"/>
    <property type="match status" value="1"/>
</dbReference>
<dbReference type="EMBL" id="BMFH01000001">
    <property type="protein sequence ID" value="GGD54171.1"/>
    <property type="molecule type" value="Genomic_DNA"/>
</dbReference>
<dbReference type="PANTHER" id="PTHR36439">
    <property type="entry name" value="BLL4334 PROTEIN"/>
    <property type="match status" value="1"/>
</dbReference>
<sequence>MVSKTSSKTYIALLRGINVGGHHKMPMAQLKKEMQNMGYTGVITILNSGNVIFLSDNHDTASIQDHISSHLREVFAFEIPTQVLDAEILKGMSKTEPFRDEELNEKTRCYVTFLGNTVKDTNEYPMSSEDGSFKILRQSGQVLYSILDLNKSDTPKAMALVERIYGKGVTTRNWKTIQRIAKKLSSDSK</sequence>
<evidence type="ECO:0000313" key="1">
    <source>
        <dbReference type="EMBL" id="GGD54171.1"/>
    </source>
</evidence>
<evidence type="ECO:0000313" key="2">
    <source>
        <dbReference type="Proteomes" id="UP000625780"/>
    </source>
</evidence>
<name>A0ABQ1R2V5_9FLAO</name>
<dbReference type="PANTHER" id="PTHR36439:SF1">
    <property type="entry name" value="DUF1697 DOMAIN-CONTAINING PROTEIN"/>
    <property type="match status" value="1"/>
</dbReference>